<evidence type="ECO:0000313" key="2">
    <source>
        <dbReference type="Proteomes" id="UP000320653"/>
    </source>
</evidence>
<protein>
    <submittedName>
        <fullName evidence="1">Tail assembly chaperone</fullName>
    </submittedName>
</protein>
<dbReference type="OrthoDB" id="7582980at2"/>
<organism evidence="1 2">
    <name type="scientific">Neorhizobium alkalisoli</name>
    <dbReference type="NCBI Taxonomy" id="528178"/>
    <lineage>
        <taxon>Bacteria</taxon>
        <taxon>Pseudomonadati</taxon>
        <taxon>Pseudomonadota</taxon>
        <taxon>Alphaproteobacteria</taxon>
        <taxon>Hyphomicrobiales</taxon>
        <taxon>Rhizobiaceae</taxon>
        <taxon>Rhizobium/Agrobacterium group</taxon>
        <taxon>Neorhizobium</taxon>
    </lineage>
</organism>
<dbReference type="EMBL" id="VIWP01000024">
    <property type="protein sequence ID" value="TWF42202.1"/>
    <property type="molecule type" value="Genomic_DNA"/>
</dbReference>
<dbReference type="Proteomes" id="UP000320653">
    <property type="component" value="Unassembled WGS sequence"/>
</dbReference>
<dbReference type="InterPro" id="IPR019056">
    <property type="entry name" value="Phage_TAC_6"/>
</dbReference>
<dbReference type="AlphaFoldDB" id="A0A561PVS6"/>
<proteinExistence type="predicted"/>
<comment type="caution">
    <text evidence="1">The sequence shown here is derived from an EMBL/GenBank/DDBJ whole genome shotgun (WGS) entry which is preliminary data.</text>
</comment>
<accession>A0A561PVS6</accession>
<keyword evidence="2" id="KW-1185">Reference proteome</keyword>
<name>A0A561PVS6_9HYPH</name>
<evidence type="ECO:0000313" key="1">
    <source>
        <dbReference type="EMBL" id="TWF42202.1"/>
    </source>
</evidence>
<dbReference type="Pfam" id="PF09550">
    <property type="entry name" value="Phage_TAC_6"/>
    <property type="match status" value="1"/>
</dbReference>
<gene>
    <name evidence="1" type="ORF">FHW37_1243</name>
</gene>
<reference evidence="1 2" key="1">
    <citation type="submission" date="2019-06" db="EMBL/GenBank/DDBJ databases">
        <title>Sorghum-associated microbial communities from plants grown in Nebraska, USA.</title>
        <authorList>
            <person name="Schachtman D."/>
        </authorList>
    </citation>
    <scope>NUCLEOTIDE SEQUENCE [LARGE SCALE GENOMIC DNA]</scope>
    <source>
        <strain evidence="1 2">1225</strain>
    </source>
</reference>
<sequence length="56" mass="6151">MRIGIGGLSWRPADFWAATMTEFFEAIKGRNEAQGAEEETSAPKADEMAELLAKYG</sequence>